<dbReference type="EMBL" id="BK032693">
    <property type="protein sequence ID" value="DAF55541.1"/>
    <property type="molecule type" value="Genomic_DNA"/>
</dbReference>
<reference evidence="1" key="1">
    <citation type="journal article" date="2021" name="Proc. Natl. Acad. Sci. U.S.A.">
        <title>A Catalog of Tens of Thousands of Viruses from Human Metagenomes Reveals Hidden Associations with Chronic Diseases.</title>
        <authorList>
            <person name="Tisza M.J."/>
            <person name="Buck C.B."/>
        </authorList>
    </citation>
    <scope>NUCLEOTIDE SEQUENCE</scope>
    <source>
        <strain evidence="1">CtLYp5</strain>
    </source>
</reference>
<accession>A0A8S5SWV6</accession>
<organism evidence="1">
    <name type="scientific">Myoviridae sp. ctLYp5</name>
    <dbReference type="NCBI Taxonomy" id="2827680"/>
    <lineage>
        <taxon>Viruses</taxon>
        <taxon>Duplodnaviria</taxon>
        <taxon>Heunggongvirae</taxon>
        <taxon>Uroviricota</taxon>
        <taxon>Caudoviricetes</taxon>
    </lineage>
</organism>
<sequence>MMTMFLIGLGAIAALIGITILVDMPPIDEFGCRLKGEERDGN</sequence>
<protein>
    <submittedName>
        <fullName evidence="1">Uncharacterized protein</fullName>
    </submittedName>
</protein>
<evidence type="ECO:0000313" key="1">
    <source>
        <dbReference type="EMBL" id="DAF55541.1"/>
    </source>
</evidence>
<name>A0A8S5SWV6_9CAUD</name>
<proteinExistence type="predicted"/>